<dbReference type="EMBL" id="JAIQCJ010002152">
    <property type="protein sequence ID" value="KAJ8780701.1"/>
    <property type="molecule type" value="Genomic_DNA"/>
</dbReference>
<sequence length="39" mass="4768">MSQPNQRSELQFYLNNIDSNLEYLRRSIEQKKAKRKRQG</sequence>
<keyword evidence="2" id="KW-1185">Reference proteome</keyword>
<proteinExistence type="predicted"/>
<evidence type="ECO:0000313" key="1">
    <source>
        <dbReference type="EMBL" id="KAJ8780701.1"/>
    </source>
</evidence>
<comment type="caution">
    <text evidence="1">The sequence shown here is derived from an EMBL/GenBank/DDBJ whole genome shotgun (WGS) entry which is preliminary data.</text>
</comment>
<name>A0AB34GK89_ESCRO</name>
<organism evidence="1 2">
    <name type="scientific">Eschrichtius robustus</name>
    <name type="common">California gray whale</name>
    <name type="synonym">Eschrichtius gibbosus</name>
    <dbReference type="NCBI Taxonomy" id="9764"/>
    <lineage>
        <taxon>Eukaryota</taxon>
        <taxon>Metazoa</taxon>
        <taxon>Chordata</taxon>
        <taxon>Craniata</taxon>
        <taxon>Vertebrata</taxon>
        <taxon>Euteleostomi</taxon>
        <taxon>Mammalia</taxon>
        <taxon>Eutheria</taxon>
        <taxon>Laurasiatheria</taxon>
        <taxon>Artiodactyla</taxon>
        <taxon>Whippomorpha</taxon>
        <taxon>Cetacea</taxon>
        <taxon>Mysticeti</taxon>
        <taxon>Eschrichtiidae</taxon>
        <taxon>Eschrichtius</taxon>
    </lineage>
</organism>
<dbReference type="AlphaFoldDB" id="A0AB34GK89"/>
<gene>
    <name evidence="1" type="ORF">J1605_000744</name>
</gene>
<evidence type="ECO:0000313" key="2">
    <source>
        <dbReference type="Proteomes" id="UP001159641"/>
    </source>
</evidence>
<dbReference type="Proteomes" id="UP001159641">
    <property type="component" value="Unassembled WGS sequence"/>
</dbReference>
<protein>
    <submittedName>
        <fullName evidence="1">Uncharacterized protein</fullName>
    </submittedName>
</protein>
<reference evidence="1 2" key="1">
    <citation type="submission" date="2022-11" db="EMBL/GenBank/DDBJ databases">
        <title>Whole genome sequence of Eschrichtius robustus ER-17-0199.</title>
        <authorList>
            <person name="Bruniche-Olsen A."/>
            <person name="Black A.N."/>
            <person name="Fields C.J."/>
            <person name="Walden K."/>
            <person name="Dewoody J.A."/>
        </authorList>
    </citation>
    <scope>NUCLEOTIDE SEQUENCE [LARGE SCALE GENOMIC DNA]</scope>
    <source>
        <strain evidence="1">ER-17-0199</strain>
        <tissue evidence="1">Blubber</tissue>
    </source>
</reference>
<accession>A0AB34GK89</accession>